<sequence>MEPCIGKEMTGKTDHFVQFEKDEIHSVQIGKKIYGAFMNVVKRDDERVNVSATQVELQVVRAKVATFESEVMLDEKNEALKYERVKCSTRGKFFDVEILQLRFTEVEAEKLPREALKGFMPSQILEIDVSRS</sequence>
<accession>A0ABR2S5X0</accession>
<name>A0ABR2S5X0_9ROSI</name>
<evidence type="ECO:0000313" key="1">
    <source>
        <dbReference type="EMBL" id="KAK9020329.1"/>
    </source>
</evidence>
<evidence type="ECO:0000313" key="2">
    <source>
        <dbReference type="Proteomes" id="UP001396334"/>
    </source>
</evidence>
<dbReference type="Proteomes" id="UP001396334">
    <property type="component" value="Unassembled WGS sequence"/>
</dbReference>
<reference evidence="1 2" key="1">
    <citation type="journal article" date="2024" name="G3 (Bethesda)">
        <title>Genome assembly of Hibiscus sabdariffa L. provides insights into metabolisms of medicinal natural products.</title>
        <authorList>
            <person name="Kim T."/>
        </authorList>
    </citation>
    <scope>NUCLEOTIDE SEQUENCE [LARGE SCALE GENOMIC DNA]</scope>
    <source>
        <strain evidence="1">TK-2024</strain>
        <tissue evidence="1">Old leaves</tissue>
    </source>
</reference>
<dbReference type="EMBL" id="JBBPBN010000017">
    <property type="protein sequence ID" value="KAK9020329.1"/>
    <property type="molecule type" value="Genomic_DNA"/>
</dbReference>
<protein>
    <submittedName>
        <fullName evidence="1">Uncharacterized protein</fullName>
    </submittedName>
</protein>
<comment type="caution">
    <text evidence="1">The sequence shown here is derived from an EMBL/GenBank/DDBJ whole genome shotgun (WGS) entry which is preliminary data.</text>
</comment>
<keyword evidence="2" id="KW-1185">Reference proteome</keyword>
<gene>
    <name evidence="1" type="ORF">V6N11_054818</name>
</gene>
<organism evidence="1 2">
    <name type="scientific">Hibiscus sabdariffa</name>
    <name type="common">roselle</name>
    <dbReference type="NCBI Taxonomy" id="183260"/>
    <lineage>
        <taxon>Eukaryota</taxon>
        <taxon>Viridiplantae</taxon>
        <taxon>Streptophyta</taxon>
        <taxon>Embryophyta</taxon>
        <taxon>Tracheophyta</taxon>
        <taxon>Spermatophyta</taxon>
        <taxon>Magnoliopsida</taxon>
        <taxon>eudicotyledons</taxon>
        <taxon>Gunneridae</taxon>
        <taxon>Pentapetalae</taxon>
        <taxon>rosids</taxon>
        <taxon>malvids</taxon>
        <taxon>Malvales</taxon>
        <taxon>Malvaceae</taxon>
        <taxon>Malvoideae</taxon>
        <taxon>Hibiscus</taxon>
    </lineage>
</organism>
<proteinExistence type="predicted"/>